<dbReference type="EMBL" id="CP003178">
    <property type="protein sequence ID" value="AEV98132.1"/>
    <property type="molecule type" value="Genomic_DNA"/>
</dbReference>
<reference evidence="1 2" key="1">
    <citation type="submission" date="2011-12" db="EMBL/GenBank/DDBJ databases">
        <title>The complete genome of Niastella koreensis GR20-10.</title>
        <authorList>
            <consortium name="US DOE Joint Genome Institute (JGI-PGF)"/>
            <person name="Lucas S."/>
            <person name="Han J."/>
            <person name="Lapidus A."/>
            <person name="Bruce D."/>
            <person name="Goodwin L."/>
            <person name="Pitluck S."/>
            <person name="Peters L."/>
            <person name="Kyrpides N."/>
            <person name="Mavromatis K."/>
            <person name="Ivanova N."/>
            <person name="Mikhailova N."/>
            <person name="Davenport K."/>
            <person name="Saunders E."/>
            <person name="Detter J.C."/>
            <person name="Tapia R."/>
            <person name="Han C."/>
            <person name="Land M."/>
            <person name="Hauser L."/>
            <person name="Markowitz V."/>
            <person name="Cheng J.-F."/>
            <person name="Hugenholtz P."/>
            <person name="Woyke T."/>
            <person name="Wu D."/>
            <person name="Tindall B."/>
            <person name="Pomrenke H."/>
            <person name="Brambilla E."/>
            <person name="Klenk H.-P."/>
            <person name="Eisen J.A."/>
        </authorList>
    </citation>
    <scope>NUCLEOTIDE SEQUENCE [LARGE SCALE GENOMIC DNA]</scope>
    <source>
        <strain evidence="2">DSM 17620 / KACC 11465 / NBRC 106392 / GR20-10</strain>
    </source>
</reference>
<dbReference type="Proteomes" id="UP000005438">
    <property type="component" value="Chromosome"/>
</dbReference>
<protein>
    <submittedName>
        <fullName evidence="1">Putative plasmid maintenance system antidote protein</fullName>
    </submittedName>
</protein>
<gene>
    <name evidence="1" type="ordered locus">Niako_1769</name>
</gene>
<dbReference type="HOGENOM" id="CLU_701605_0_0_10"/>
<name>G8TAH0_NIAKG</name>
<proteinExistence type="predicted"/>
<dbReference type="RefSeq" id="WP_014218046.1">
    <property type="nucleotide sequence ID" value="NC_016609.1"/>
</dbReference>
<sequence length="402" mass="46613">MSNDRFNNSDINSILHGLFRPPSLRELFENKLKELDMSPTAVLGLLDMQHRALTGILDGTQKTVDYTYFIKLASFLQMPREKVIELYMIALESRFPTVTVSPEKIQFIKENFDLAALRKAGFIDSITDFEQIEQRLLVKLGLKSIFEYKRPGNDVAFSSGLIVPKNPLIRSFWIKAAMTVFEEIGNPYEYSRQALIEYFPQIRWHSTNVERGLTEVIRSLYKIGITVIYLPPLPTLQLRGATFAIDDKPCIVLTNYVGYYSTLWFALIHELYHVLFDWEDIKTDSYHLTDDDNDQLTVQHREKMANDFAREYLFSKEKTASVKRYINDNVYVNDYAKNNHVHPGLIYVFAAFDAGAGDRRAWGRAKQWDPTANAAIGSIDIPWHDQRSTEEIIKKRKRDLYL</sequence>
<dbReference type="eggNOG" id="COG2856">
    <property type="taxonomic scope" value="Bacteria"/>
</dbReference>
<evidence type="ECO:0000313" key="1">
    <source>
        <dbReference type="EMBL" id="AEV98132.1"/>
    </source>
</evidence>
<dbReference type="KEGG" id="nko:Niako_1769"/>
<dbReference type="OrthoDB" id="9796786at2"/>
<dbReference type="STRING" id="700598.Niako_1769"/>
<evidence type="ECO:0000313" key="2">
    <source>
        <dbReference type="Proteomes" id="UP000005438"/>
    </source>
</evidence>
<organism evidence="1 2">
    <name type="scientific">Niastella koreensis (strain DSM 17620 / KACC 11465 / NBRC 106392 / GR20-10)</name>
    <dbReference type="NCBI Taxonomy" id="700598"/>
    <lineage>
        <taxon>Bacteria</taxon>
        <taxon>Pseudomonadati</taxon>
        <taxon>Bacteroidota</taxon>
        <taxon>Chitinophagia</taxon>
        <taxon>Chitinophagales</taxon>
        <taxon>Chitinophagaceae</taxon>
        <taxon>Niastella</taxon>
    </lineage>
</organism>
<accession>G8TAH0</accession>
<dbReference type="AlphaFoldDB" id="G8TAH0"/>